<proteinExistence type="predicted"/>
<reference evidence="4" key="1">
    <citation type="submission" date="2016-06" db="EMBL/GenBank/DDBJ databases">
        <title>Draft Genome sequence of the fungus Inonotus baumii.</title>
        <authorList>
            <person name="Zhu H."/>
            <person name="Lin W."/>
        </authorList>
    </citation>
    <scope>NUCLEOTIDE SEQUENCE</scope>
    <source>
        <strain evidence="4">821</strain>
    </source>
</reference>
<gene>
    <name evidence="4" type="ORF">A7U60_g1699</name>
</gene>
<dbReference type="InterPro" id="IPR013929">
    <property type="entry name" value="RPAP1_C"/>
</dbReference>
<dbReference type="InterPro" id="IPR057989">
    <property type="entry name" value="TPR_RPAP1/MINIYO-like"/>
</dbReference>
<dbReference type="Pfam" id="PF25766">
    <property type="entry name" value="TPR_RPAP1"/>
    <property type="match status" value="1"/>
</dbReference>
<dbReference type="InterPro" id="IPR039913">
    <property type="entry name" value="RPAP1/Rba50"/>
</dbReference>
<dbReference type="Pfam" id="PF08620">
    <property type="entry name" value="RPAP1_C"/>
    <property type="match status" value="1"/>
</dbReference>
<dbReference type="Proteomes" id="UP000757232">
    <property type="component" value="Unassembled WGS sequence"/>
</dbReference>
<protein>
    <recommendedName>
        <fullName evidence="6">RNA polymerase II-associated protein 1 C-terminal domain-containing protein</fullName>
    </recommendedName>
</protein>
<sequence>MPLPLPPPSLVGSVVERSQSSSSSSRTVSSPSPSGFPVVQHRSKSAFARAREAKRDGAKRVREVPLVRASGSLLSGMGDEEGDLVAGDVSAGPSKPSSSSGEHEEQWKMRMGRDNDRAVEAMSEEERERHVTEVLEQLGPNVGELLHKAREARTRTETRPDTHEGGRRDDAEEQHASNDATSERISQPRPTLPQHKTKLASPPRSILSQPTSRSSSPGRSARKLRFADVTPNDVHIYQSEPSSPRKPIGLLLPSSFEPEKKSGNTEKSSRPPRQNEEAEEGTPEDIRRRFFPDAPAKEPALEWIETKDASSDPEPRFDLSGAIIPASLRRSLPTHLGLHHHSGPSAAGYTLAELFLLARSSVPAQRSTILSVLSKLIRRLARRESEVSELNNRDSVRNQALVLGLAALTEKGTVGVQAVELVWMCVVYWDEDEVLGLDGVELRPLGAGVMQIDEENQSESPLQATDPISSLPFSALLPQIADSLESRSLPIESLVQLLSILHRFARHCVKIASAICETPRLIASVVNMFLLTPIPPAANGPLPNSLALDFLRTLALSSRGNARELEGPADALLRFITMAAPPSSSPFPPELIDDLLRGTLDLYATLARYGLYSGVVTTAAEHFNHLSSNTLRPFGGMSPELQISWLRLLSVWMVCACDPHRTIPPHDLLWSQVVGWTWGEDILEFRRNLLSSERDNSRLWAAVWDALASWLEGCRINSLAAGQDERDKLNKAVEQSWKSGAEKRILEETSSRLMEELSEVSSLGSEVGQRKDRFARIADLSLTLTSFSRLCVASLPKRVSGSDPQGSSSWMLDANALLESVVLTLLSSNTMAAIGRGIEKSRDDLSFRMEILRMRSTSTLLASYVKLTRSISGENDWLAFGLSGLQTLLPGDEDTVRWVIEEVISGGGPQMEFPEKLQFLLPFFNNMIRPDDGFRLSPLIPTPESIQKSTTQTLPADCAPRTSATTCVIGLPLSPDWPCIALDHLLRSGTSPILTNPDSVPDSWNASETDLVQASLSLMQHVQRSLSSGSFQKFSPSFAHVVFNCMKVFMLEHNQQQSDSNQEVFRDLSVGRLMDELLRPYTLLGSRSTSCPSGSDLEVVAKGFLGEGTPFFQFYTDFVALYDAISFSHTTFARLLLPPTSMSYAPDYRKLLWGDFGHTLRAIRTPIEDVPAVDIKQHFYPAETDAEILGWYLRALVKWPLDGFVRFVAVHHIACNIWPDLREGGEADSMREHRSQNLLVAIFNQAKADVVRDVVRYVQGNQSGFLLPPRCFAYDEEVKRTRLVFARSLGEERVIESIKKILAETG</sequence>
<evidence type="ECO:0000313" key="4">
    <source>
        <dbReference type="EMBL" id="OCB91062.1"/>
    </source>
</evidence>
<comment type="caution">
    <text evidence="4">The sequence shown here is derived from an EMBL/GenBank/DDBJ whole genome shotgun (WGS) entry which is preliminary data.</text>
</comment>
<feature type="compositionally biased region" description="Basic and acidic residues" evidence="1">
    <location>
        <begin position="145"/>
        <end position="176"/>
    </location>
</feature>
<evidence type="ECO:0000313" key="5">
    <source>
        <dbReference type="Proteomes" id="UP000757232"/>
    </source>
</evidence>
<feature type="compositionally biased region" description="Basic and acidic residues" evidence="1">
    <location>
        <begin position="257"/>
        <end position="276"/>
    </location>
</feature>
<evidence type="ECO:0008006" key="6">
    <source>
        <dbReference type="Google" id="ProtNLM"/>
    </source>
</evidence>
<feature type="compositionally biased region" description="Low complexity" evidence="1">
    <location>
        <begin position="90"/>
        <end position="100"/>
    </location>
</feature>
<feature type="compositionally biased region" description="Low complexity" evidence="1">
    <location>
        <begin position="10"/>
        <end position="39"/>
    </location>
</feature>
<accession>A0A9Q5I3J8</accession>
<feature type="domain" description="RPAP1 C-terminal" evidence="2">
    <location>
        <begin position="316"/>
        <end position="380"/>
    </location>
</feature>
<dbReference type="GO" id="GO:0006366">
    <property type="term" value="P:transcription by RNA polymerase II"/>
    <property type="evidence" value="ECO:0007669"/>
    <property type="project" value="InterPro"/>
</dbReference>
<feature type="compositionally biased region" description="Basic and acidic residues" evidence="1">
    <location>
        <begin position="101"/>
        <end position="133"/>
    </location>
</feature>
<evidence type="ECO:0000256" key="1">
    <source>
        <dbReference type="SAM" id="MobiDB-lite"/>
    </source>
</evidence>
<feature type="compositionally biased region" description="Polar residues" evidence="1">
    <location>
        <begin position="177"/>
        <end position="189"/>
    </location>
</feature>
<evidence type="ECO:0000259" key="3">
    <source>
        <dbReference type="Pfam" id="PF25766"/>
    </source>
</evidence>
<name>A0A9Q5I3J8_SANBA</name>
<keyword evidence="5" id="KW-1185">Reference proteome</keyword>
<evidence type="ECO:0000259" key="2">
    <source>
        <dbReference type="Pfam" id="PF08620"/>
    </source>
</evidence>
<dbReference type="EMBL" id="LNZH02000107">
    <property type="protein sequence ID" value="OCB91062.1"/>
    <property type="molecule type" value="Genomic_DNA"/>
</dbReference>
<feature type="domain" description="RPAP1/MINIYO-like TPR repeats" evidence="3">
    <location>
        <begin position="1048"/>
        <end position="1201"/>
    </location>
</feature>
<feature type="region of interest" description="Disordered" evidence="1">
    <location>
        <begin position="1"/>
        <end position="290"/>
    </location>
</feature>
<feature type="compositionally biased region" description="Polar residues" evidence="1">
    <location>
        <begin position="206"/>
        <end position="218"/>
    </location>
</feature>
<dbReference type="PANTHER" id="PTHR21483:SF18">
    <property type="entry name" value="RNA POLYMERASE II-ASSOCIATED PROTEIN 1"/>
    <property type="match status" value="1"/>
</dbReference>
<feature type="compositionally biased region" description="Basic and acidic residues" evidence="1">
    <location>
        <begin position="49"/>
        <end position="65"/>
    </location>
</feature>
<organism evidence="4 5">
    <name type="scientific">Sanghuangporus baumii</name>
    <name type="common">Phellinus baumii</name>
    <dbReference type="NCBI Taxonomy" id="108892"/>
    <lineage>
        <taxon>Eukaryota</taxon>
        <taxon>Fungi</taxon>
        <taxon>Dikarya</taxon>
        <taxon>Basidiomycota</taxon>
        <taxon>Agaricomycotina</taxon>
        <taxon>Agaricomycetes</taxon>
        <taxon>Hymenochaetales</taxon>
        <taxon>Hymenochaetaceae</taxon>
        <taxon>Sanghuangporus</taxon>
    </lineage>
</organism>
<dbReference type="PANTHER" id="PTHR21483">
    <property type="entry name" value="RNA POLYMERASE II-ASSOCIATED PROTEIN 1"/>
    <property type="match status" value="1"/>
</dbReference>
<dbReference type="OrthoDB" id="348201at2759"/>